<dbReference type="AlphaFoldDB" id="A0AAD3STL8"/>
<dbReference type="Pfam" id="PF23569">
    <property type="entry name" value="NBD_SMAX1"/>
    <property type="match status" value="1"/>
</dbReference>
<dbReference type="InterPro" id="IPR004176">
    <property type="entry name" value="Clp_R_N"/>
</dbReference>
<evidence type="ECO:0000256" key="4">
    <source>
        <dbReference type="ARBA" id="ARBA00023163"/>
    </source>
</evidence>
<sequence>MRAGLSTIQQTLTPEAASVLNQSIAEASRRNHGQTTPLHVAATLLASPSGYLHQACIRSHPNSSHPLQCRALELCFSVALERLPTAQNLSSNAEPPISNALMATLKRAQAHQRRGCPEQQQQPLLAVKVELEQLIISILDDPSVSRVMREASFSSPAVKAAIEQSLNNSQSNAASVTATPKIGLAFRPAAQPTPLIPSVSGRNLYLNPRLQQQGSTVQSGNHRGEEVKRVIDILSKTRKRNPVLVGESEPEAVLREVLRRIEKKEVGDVGLFKNVEVISMEKELASAPPQLPAKIKELCCLIEGRMMSSNGGGGIILDLGDLKWLVDQPANLSVSVSGGAPHQGVSDAAKAAVVEIGKILMKFGEDTGSHSSNGRLWLIGTATCETYLRCQVYHPKMENDWDLQAVSIAARVPLPGMFPRPGTNGILSSTVESLCQMKSFQTPTPTVTKSASENMDPLKRLSCCPQCLQNYEHELTQFVAARPDQSPSEFKSEATRQLLPQWLHNAKTNSSGNVKGTIDLSQSKDESLILKQKSQELQRIWADACVHLHPSFHQKPNFERIIPKPLSMTGLYNPNLLDRQPFLPKLQQNRSLGNDLQLNINSERPTSPLGSPVATDLALGRTKIVESTVDESHKEHTKDFLGCISSESQNKLCEFQSDNKPIASADIDLFKKLLKGLAERVWWQKEAASAVATTVTHCKSGSGKRRNAGAKGDIWLMFSGPDRVGKKKMAEALSELVCGVAPVMVCLGSRRDGEESDSNIRGKTALDRVAEAVRRNPFSVIVLQDIDEADTLVRGIIKRAMERGRLTDSHSREISLGNVIFILTLKWLPDNLKNSSNGLQLTDEKLVTLASGGWQLRLSVGEKTGKRQADWLHNEDRATRQRKETGPTPPFDLNQVAATEDDRLDGSRNSSDLTVDHEVENCHVNRQSHELLDSVDNAIIFKPVDFAPILCDIERTITAKFSSIVGKKLDLKIQQEALEKILGGLWLGQTSTEAWVEKVLAASIQRVKTRLTVEETLAARLELDTIFENRSYGDWLPSRITVVVDGQ</sequence>
<dbReference type="Gene3D" id="3.40.50.300">
    <property type="entry name" value="P-loop containing nucleotide triphosphate hydrolases"/>
    <property type="match status" value="2"/>
</dbReference>
<feature type="domain" description="Clp R" evidence="7">
    <location>
        <begin position="8"/>
        <end position="168"/>
    </location>
</feature>
<dbReference type="CDD" id="cd19499">
    <property type="entry name" value="RecA-like_ClpB_Hsp104-like"/>
    <property type="match status" value="1"/>
</dbReference>
<comment type="similarity">
    <text evidence="1">Belongs to the ClpA/ClpB family.</text>
</comment>
<dbReference type="InterPro" id="IPR058954">
    <property type="entry name" value="AAA_lid_SMAX1"/>
</dbReference>
<reference evidence="8" key="1">
    <citation type="submission" date="2023-05" db="EMBL/GenBank/DDBJ databases">
        <title>Nepenthes gracilis genome sequencing.</title>
        <authorList>
            <person name="Fukushima K."/>
        </authorList>
    </citation>
    <scope>NUCLEOTIDE SEQUENCE</scope>
    <source>
        <strain evidence="8">SING2019-196</strain>
    </source>
</reference>
<dbReference type="Gene3D" id="1.10.1780.10">
    <property type="entry name" value="Clp, N-terminal domain"/>
    <property type="match status" value="1"/>
</dbReference>
<feature type="region of interest" description="Disordered" evidence="6">
    <location>
        <begin position="868"/>
        <end position="916"/>
    </location>
</feature>
<keyword evidence="2 5" id="KW-0677">Repeat</keyword>
<keyword evidence="9" id="KW-1185">Reference proteome</keyword>
<dbReference type="EMBL" id="BSYO01000016">
    <property type="protein sequence ID" value="GMH16624.1"/>
    <property type="molecule type" value="Genomic_DNA"/>
</dbReference>
<proteinExistence type="inferred from homology"/>
<dbReference type="SUPFAM" id="SSF52540">
    <property type="entry name" value="P-loop containing nucleoside triphosphate hydrolases"/>
    <property type="match status" value="1"/>
</dbReference>
<evidence type="ECO:0000256" key="2">
    <source>
        <dbReference type="ARBA" id="ARBA00022737"/>
    </source>
</evidence>
<evidence type="ECO:0000256" key="3">
    <source>
        <dbReference type="ARBA" id="ARBA00023015"/>
    </source>
</evidence>
<dbReference type="Pfam" id="PF26587">
    <property type="entry name" value="AAA_lid_SMAX1"/>
    <property type="match status" value="1"/>
</dbReference>
<comment type="caution">
    <text evidence="8">The sequence shown here is derived from an EMBL/GenBank/DDBJ whole genome shotgun (WGS) entry which is preliminary data.</text>
</comment>
<dbReference type="SUPFAM" id="SSF81923">
    <property type="entry name" value="Double Clp-N motif"/>
    <property type="match status" value="1"/>
</dbReference>
<dbReference type="FunFam" id="1.10.1780.10:FF:000005">
    <property type="entry name" value="protein SUPPRESSOR OF MAX2 1"/>
    <property type="match status" value="1"/>
</dbReference>
<dbReference type="PANTHER" id="PTHR43572:SF13">
    <property type="entry name" value="PROTEIN SUPPRESSOR OF MAX2 1"/>
    <property type="match status" value="1"/>
</dbReference>
<dbReference type="Pfam" id="PF02861">
    <property type="entry name" value="Clp_N"/>
    <property type="match status" value="1"/>
</dbReference>
<gene>
    <name evidence="8" type="ORF">Nepgr_018465</name>
</gene>
<dbReference type="GO" id="GO:0016887">
    <property type="term" value="F:ATP hydrolysis activity"/>
    <property type="evidence" value="ECO:0007669"/>
    <property type="project" value="InterPro"/>
</dbReference>
<feature type="compositionally biased region" description="Basic and acidic residues" evidence="6">
    <location>
        <begin position="868"/>
        <end position="885"/>
    </location>
</feature>
<protein>
    <recommendedName>
        <fullName evidence="7">Clp R domain-containing protein</fullName>
    </recommendedName>
</protein>
<dbReference type="InterPro" id="IPR036628">
    <property type="entry name" value="Clp_N_dom_sf"/>
</dbReference>
<keyword evidence="3" id="KW-0805">Transcription regulation</keyword>
<dbReference type="InterPro" id="IPR051650">
    <property type="entry name" value="SL_signaling_regulator"/>
</dbReference>
<evidence type="ECO:0000313" key="9">
    <source>
        <dbReference type="Proteomes" id="UP001279734"/>
    </source>
</evidence>
<evidence type="ECO:0000313" key="8">
    <source>
        <dbReference type="EMBL" id="GMH16624.1"/>
    </source>
</evidence>
<dbReference type="Proteomes" id="UP001279734">
    <property type="component" value="Unassembled WGS sequence"/>
</dbReference>
<dbReference type="PANTHER" id="PTHR43572">
    <property type="entry name" value="CHAPERONE PROTEIN CLPD, CHLOROPLASTIC"/>
    <property type="match status" value="1"/>
</dbReference>
<dbReference type="InterPro" id="IPR003959">
    <property type="entry name" value="ATPase_AAA_core"/>
</dbReference>
<dbReference type="InterPro" id="IPR058680">
    <property type="entry name" value="NBD_SMAX1-like"/>
</dbReference>
<dbReference type="InterPro" id="IPR027417">
    <property type="entry name" value="P-loop_NTPase"/>
</dbReference>
<dbReference type="PROSITE" id="PS51903">
    <property type="entry name" value="CLP_R"/>
    <property type="match status" value="1"/>
</dbReference>
<evidence type="ECO:0000256" key="6">
    <source>
        <dbReference type="SAM" id="MobiDB-lite"/>
    </source>
</evidence>
<keyword evidence="4" id="KW-0804">Transcription</keyword>
<dbReference type="GO" id="GO:0005524">
    <property type="term" value="F:ATP binding"/>
    <property type="evidence" value="ECO:0007669"/>
    <property type="project" value="InterPro"/>
</dbReference>
<dbReference type="Pfam" id="PF07724">
    <property type="entry name" value="AAA_2"/>
    <property type="match status" value="1"/>
</dbReference>
<accession>A0AAD3STL8</accession>
<evidence type="ECO:0000256" key="1">
    <source>
        <dbReference type="ARBA" id="ARBA00008675"/>
    </source>
</evidence>
<name>A0AAD3STL8_NEPGR</name>
<evidence type="ECO:0000256" key="5">
    <source>
        <dbReference type="PROSITE-ProRule" id="PRU01251"/>
    </source>
</evidence>
<evidence type="ECO:0000259" key="7">
    <source>
        <dbReference type="PROSITE" id="PS51903"/>
    </source>
</evidence>
<organism evidence="8 9">
    <name type="scientific">Nepenthes gracilis</name>
    <name type="common">Slender pitcher plant</name>
    <dbReference type="NCBI Taxonomy" id="150966"/>
    <lineage>
        <taxon>Eukaryota</taxon>
        <taxon>Viridiplantae</taxon>
        <taxon>Streptophyta</taxon>
        <taxon>Embryophyta</taxon>
        <taxon>Tracheophyta</taxon>
        <taxon>Spermatophyta</taxon>
        <taxon>Magnoliopsida</taxon>
        <taxon>eudicotyledons</taxon>
        <taxon>Gunneridae</taxon>
        <taxon>Pentapetalae</taxon>
        <taxon>Caryophyllales</taxon>
        <taxon>Nepenthaceae</taxon>
        <taxon>Nepenthes</taxon>
    </lineage>
</organism>